<dbReference type="VEuPathDB" id="VectorBase:ISCW018092"/>
<dbReference type="EMBL" id="ABJB010987391">
    <property type="status" value="NOT_ANNOTATED_CDS"/>
    <property type="molecule type" value="Genomic_DNA"/>
</dbReference>
<keyword evidence="4" id="KW-1185">Reference proteome</keyword>
<dbReference type="PaxDb" id="6945-B7PEG6"/>
<evidence type="ECO:0000256" key="1">
    <source>
        <dbReference type="SAM" id="Phobius"/>
    </source>
</evidence>
<evidence type="ECO:0000313" key="2">
    <source>
        <dbReference type="EMBL" id="EEC04988.1"/>
    </source>
</evidence>
<keyword evidence="1" id="KW-1133">Transmembrane helix</keyword>
<dbReference type="HOGENOM" id="CLU_1054794_0_0_1"/>
<evidence type="ECO:0000313" key="4">
    <source>
        <dbReference type="Proteomes" id="UP000001555"/>
    </source>
</evidence>
<keyword evidence="1" id="KW-0812">Transmembrane</keyword>
<organism>
    <name type="scientific">Ixodes scapularis</name>
    <name type="common">Black-legged tick</name>
    <name type="synonym">Deer tick</name>
    <dbReference type="NCBI Taxonomy" id="6945"/>
    <lineage>
        <taxon>Eukaryota</taxon>
        <taxon>Metazoa</taxon>
        <taxon>Ecdysozoa</taxon>
        <taxon>Arthropoda</taxon>
        <taxon>Chelicerata</taxon>
        <taxon>Arachnida</taxon>
        <taxon>Acari</taxon>
        <taxon>Parasitiformes</taxon>
        <taxon>Ixodida</taxon>
        <taxon>Ixodoidea</taxon>
        <taxon>Ixodidae</taxon>
        <taxon>Ixodinae</taxon>
        <taxon>Ixodes</taxon>
    </lineage>
</organism>
<dbReference type="EMBL" id="ABJB010219344">
    <property type="status" value="NOT_ANNOTATED_CDS"/>
    <property type="molecule type" value="Genomic_DNA"/>
</dbReference>
<dbReference type="Proteomes" id="UP000001555">
    <property type="component" value="Unassembled WGS sequence"/>
</dbReference>
<gene>
    <name evidence="2" type="ORF">IscW_ISCW018092</name>
</gene>
<keyword evidence="1" id="KW-0472">Membrane</keyword>
<evidence type="ECO:0000313" key="3">
    <source>
        <dbReference type="EnsemblMetazoa" id="ISCW018092-PA"/>
    </source>
</evidence>
<protein>
    <submittedName>
        <fullName evidence="2 3">Uncharacterized protein</fullName>
    </submittedName>
</protein>
<reference evidence="3" key="2">
    <citation type="submission" date="2020-05" db="UniProtKB">
        <authorList>
            <consortium name="EnsemblMetazoa"/>
        </authorList>
    </citation>
    <scope>IDENTIFICATION</scope>
    <source>
        <strain evidence="3">wikel</strain>
    </source>
</reference>
<dbReference type="EMBL" id="DS695319">
    <property type="protein sequence ID" value="EEC04988.1"/>
    <property type="molecule type" value="Genomic_DNA"/>
</dbReference>
<dbReference type="EMBL" id="ABJB011043443">
    <property type="status" value="NOT_ANNOTATED_CDS"/>
    <property type="molecule type" value="Genomic_DNA"/>
</dbReference>
<feature type="transmembrane region" description="Helical" evidence="1">
    <location>
        <begin position="12"/>
        <end position="40"/>
    </location>
</feature>
<proteinExistence type="predicted"/>
<dbReference type="InParanoid" id="B7PEG6"/>
<dbReference type="EMBL" id="ABJB010757848">
    <property type="status" value="NOT_ANNOTATED_CDS"/>
    <property type="molecule type" value="Genomic_DNA"/>
</dbReference>
<dbReference type="EMBL" id="ABJB010102732">
    <property type="status" value="NOT_ANNOTATED_CDS"/>
    <property type="molecule type" value="Genomic_DNA"/>
</dbReference>
<dbReference type="VEuPathDB" id="VectorBase:ISCI018092"/>
<name>B7PEG6_IXOSC</name>
<dbReference type="AlphaFoldDB" id="B7PEG6"/>
<accession>B7PEG6</accession>
<sequence length="264" mass="30096">MFPEYGRVKLCCLFLVTMVPCTLLVCVVIPSSFYTGVFLWNTYSQLDTIESGDKCYYFYEYVCYNFNRIKMVPFRHTMTAWTMREDHMKNTLKKALLNDDSMSAIKQNVDALLKSVFGPDFPASFGGSVEGAAGIIGANNLTARYLALRLLLSLTPALTDSTGQPAPLNELYNKYHKDYLAAPPRFMACIDVLEHAMPHVLSVFFMDLIQRQQKGDKHRPAHFELRGVLRSLIRQNLTTTADRVYSFSSHTNAKSRVLSYRKVR</sequence>
<reference evidence="2 4" key="1">
    <citation type="submission" date="2008-03" db="EMBL/GenBank/DDBJ databases">
        <title>Annotation of Ixodes scapularis.</title>
        <authorList>
            <consortium name="Ixodes scapularis Genome Project Consortium"/>
            <person name="Caler E."/>
            <person name="Hannick L.I."/>
            <person name="Bidwell S."/>
            <person name="Joardar V."/>
            <person name="Thiagarajan M."/>
            <person name="Amedeo P."/>
            <person name="Galinsky K.J."/>
            <person name="Schobel S."/>
            <person name="Inman J."/>
            <person name="Hostetler J."/>
            <person name="Miller J."/>
            <person name="Hammond M."/>
            <person name="Megy K."/>
            <person name="Lawson D."/>
            <person name="Kodira C."/>
            <person name="Sutton G."/>
            <person name="Meyer J."/>
            <person name="Hill C.A."/>
            <person name="Birren B."/>
            <person name="Nene V."/>
            <person name="Collins F."/>
            <person name="Alarcon-Chaidez F."/>
            <person name="Wikel S."/>
            <person name="Strausberg R."/>
        </authorList>
    </citation>
    <scope>NUCLEOTIDE SEQUENCE [LARGE SCALE GENOMIC DNA]</scope>
    <source>
        <strain evidence="4">Wikel</strain>
        <strain evidence="2">Wikel colony</strain>
    </source>
</reference>
<dbReference type="EnsemblMetazoa" id="ISCW018092-RA">
    <property type="protein sequence ID" value="ISCW018092-PA"/>
    <property type="gene ID" value="ISCW018092"/>
</dbReference>